<evidence type="ECO:0000313" key="1">
    <source>
        <dbReference type="EMBL" id="MFC4666646.1"/>
    </source>
</evidence>
<proteinExistence type="predicted"/>
<name>A0ABV9KAG1_9PORP</name>
<comment type="caution">
    <text evidence="1">The sequence shown here is derived from an EMBL/GenBank/DDBJ whole genome shotgun (WGS) entry which is preliminary data.</text>
</comment>
<dbReference type="Proteomes" id="UP001596020">
    <property type="component" value="Unassembled WGS sequence"/>
</dbReference>
<dbReference type="RefSeq" id="WP_380079918.1">
    <property type="nucleotide sequence ID" value="NZ_JBHSGO010000211.1"/>
</dbReference>
<protein>
    <submittedName>
        <fullName evidence="1">Uncharacterized protein</fullName>
    </submittedName>
</protein>
<keyword evidence="2" id="KW-1185">Reference proteome</keyword>
<sequence length="388" mass="44656">MKRRRRVYCEYRFLRDFLSSRPDILEPSDDSISLMDNWVSMYSFICKSDLVIDISTAEFQAEREKSPWLAMLWKKAVGGECGLQFEKEAFPKIEELRVRDTDNEILNAVFLADLQTSECKRLSELFGVIVINVELSKNCFHLFGDNGTAFPSEHAESWDFMTPLLGLFPPINVCNTMMIVDNYILTSTRKFPYEDKVKYNLRPIMDHLLPQSLTPGEVFQIVIFSECYNLDEQYAFIKSTISKIRPKLQFALTIFSNCRRAFHDRSIVTNNLWLSCGHGFDVFKRNGTVRKSTNVSIVFPFVQSHIAWADNSFLNLLIDAQSVYSRLNDNTNSRGNVDKLNRICAYYCEEKRPQATRKPAFVLGDAKDVAGIKIVGKIDLSRFGSGRR</sequence>
<dbReference type="EMBL" id="JBHSGO010000211">
    <property type="protein sequence ID" value="MFC4666646.1"/>
    <property type="molecule type" value="Genomic_DNA"/>
</dbReference>
<gene>
    <name evidence="1" type="ORF">ACFO3G_08570</name>
</gene>
<organism evidence="1 2">
    <name type="scientific">Falsiporphyromonas endometrii</name>
    <dbReference type="NCBI Taxonomy" id="1387297"/>
    <lineage>
        <taxon>Bacteria</taxon>
        <taxon>Pseudomonadati</taxon>
        <taxon>Bacteroidota</taxon>
        <taxon>Bacteroidia</taxon>
        <taxon>Bacteroidales</taxon>
        <taxon>Porphyromonadaceae</taxon>
        <taxon>Falsiporphyromonas</taxon>
    </lineage>
</organism>
<accession>A0ABV9KAG1</accession>
<reference evidence="2" key="1">
    <citation type="journal article" date="2019" name="Int. J. Syst. Evol. Microbiol.">
        <title>The Global Catalogue of Microorganisms (GCM) 10K type strain sequencing project: providing services to taxonomists for standard genome sequencing and annotation.</title>
        <authorList>
            <consortium name="The Broad Institute Genomics Platform"/>
            <consortium name="The Broad Institute Genome Sequencing Center for Infectious Disease"/>
            <person name="Wu L."/>
            <person name="Ma J."/>
        </authorList>
    </citation>
    <scope>NUCLEOTIDE SEQUENCE [LARGE SCALE GENOMIC DNA]</scope>
    <source>
        <strain evidence="2">CGMCC 4.7357</strain>
    </source>
</reference>
<evidence type="ECO:0000313" key="2">
    <source>
        <dbReference type="Proteomes" id="UP001596020"/>
    </source>
</evidence>